<organism evidence="1 2">
    <name type="scientific">Vibrio mangrovi</name>
    <dbReference type="NCBI Taxonomy" id="474394"/>
    <lineage>
        <taxon>Bacteria</taxon>
        <taxon>Pseudomonadati</taxon>
        <taxon>Pseudomonadota</taxon>
        <taxon>Gammaproteobacteria</taxon>
        <taxon>Vibrionales</taxon>
        <taxon>Vibrionaceae</taxon>
        <taxon>Vibrio</taxon>
    </lineage>
</organism>
<proteinExistence type="predicted"/>
<protein>
    <submittedName>
        <fullName evidence="1">Uncharacterized protein</fullName>
    </submittedName>
</protein>
<name>A0A1Y6IPT6_9VIBR</name>
<gene>
    <name evidence="1" type="ORF">VIM7927_00893</name>
</gene>
<evidence type="ECO:0000313" key="1">
    <source>
        <dbReference type="EMBL" id="SMR99665.1"/>
    </source>
</evidence>
<sequence length="64" mass="7014">MLCAPVTLAEMQESPENLFCLDGAASGSGPVFMSRPDSEKPRNPSVDFFLRVVVDLDEVKHFVS</sequence>
<dbReference type="Proteomes" id="UP000196125">
    <property type="component" value="Unassembled WGS sequence"/>
</dbReference>
<dbReference type="EMBL" id="FXXI01000001">
    <property type="protein sequence ID" value="SMR99665.1"/>
    <property type="molecule type" value="Genomic_DNA"/>
</dbReference>
<dbReference type="AlphaFoldDB" id="A0A1Y6IPT6"/>
<reference evidence="1 2" key="1">
    <citation type="submission" date="2017-05" db="EMBL/GenBank/DDBJ databases">
        <authorList>
            <person name="Song R."/>
            <person name="Chenine A.L."/>
            <person name="Ruprecht R.M."/>
        </authorList>
    </citation>
    <scope>NUCLEOTIDE SEQUENCE [LARGE SCALE GENOMIC DNA]</scope>
    <source>
        <strain evidence="1 2">CECT 7927</strain>
    </source>
</reference>
<evidence type="ECO:0000313" key="2">
    <source>
        <dbReference type="Proteomes" id="UP000196125"/>
    </source>
</evidence>
<accession>A0A1Y6IPT6</accession>